<keyword evidence="8" id="KW-1185">Reference proteome</keyword>
<comment type="function">
    <text evidence="5">Involved in transvection phenomena (= synapsis-dependent gene expression), where the synaptic pairing of chromosomes carrying genes with which zeste interacts influences the expression of these genes. Zeste binds to DNA and stimulates transcription from a nearby promoter.</text>
</comment>
<dbReference type="InterPro" id="IPR028002">
    <property type="entry name" value="Myb_DNA-bind_5"/>
</dbReference>
<accession>A0A9P0XBD0</accession>
<feature type="domain" description="Myb/SANT-like DNA-binding" evidence="6">
    <location>
        <begin position="4"/>
        <end position="37"/>
    </location>
</feature>
<evidence type="ECO:0000313" key="7">
    <source>
        <dbReference type="EMBL" id="CAH4029907.1"/>
    </source>
</evidence>
<evidence type="ECO:0000256" key="3">
    <source>
        <dbReference type="ARBA" id="ARBA00023015"/>
    </source>
</evidence>
<comment type="caution">
    <text evidence="7">The sequence shown here is derived from an EMBL/GenBank/DDBJ whole genome shotgun (WGS) entry which is preliminary data.</text>
</comment>
<keyword evidence="4" id="KW-0804">Transcription</keyword>
<sequence length="193" mass="22735">MDAQRVWQSIAKECNSIPGSKKHWRQWKKSWQDMRSKYFKRNSVKINDGPSIKTLITKLEEECLSNSKNDEDFTETTEFVMLDENQEIFHDENLSHESISEPASPQEEKVFAIEPQPAETKSNHKSNYKNNEHDCEPTGCNINCDILLSNEKRKMKLKEDFINFKKDYFRQKLKLLKEQTEALKSIAKEICNK</sequence>
<organism evidence="7 8">
    <name type="scientific">Pieris brassicae</name>
    <name type="common">White butterfly</name>
    <name type="synonym">Large white butterfly</name>
    <dbReference type="NCBI Taxonomy" id="7116"/>
    <lineage>
        <taxon>Eukaryota</taxon>
        <taxon>Metazoa</taxon>
        <taxon>Ecdysozoa</taxon>
        <taxon>Arthropoda</taxon>
        <taxon>Hexapoda</taxon>
        <taxon>Insecta</taxon>
        <taxon>Pterygota</taxon>
        <taxon>Neoptera</taxon>
        <taxon>Endopterygota</taxon>
        <taxon>Lepidoptera</taxon>
        <taxon>Glossata</taxon>
        <taxon>Ditrysia</taxon>
        <taxon>Papilionoidea</taxon>
        <taxon>Pieridae</taxon>
        <taxon>Pierinae</taxon>
        <taxon>Pieris</taxon>
    </lineage>
</organism>
<evidence type="ECO:0000256" key="4">
    <source>
        <dbReference type="ARBA" id="ARBA00023163"/>
    </source>
</evidence>
<protein>
    <recommendedName>
        <fullName evidence="2">Regulatory protein zeste</fullName>
    </recommendedName>
</protein>
<dbReference type="Proteomes" id="UP001152562">
    <property type="component" value="Unassembled WGS sequence"/>
</dbReference>
<dbReference type="Pfam" id="PF13873">
    <property type="entry name" value="Myb_DNA-bind_5"/>
    <property type="match status" value="1"/>
</dbReference>
<comment type="subunit">
    <text evidence="1">Self-associates forming complexes of several hundred monomers.</text>
</comment>
<evidence type="ECO:0000256" key="1">
    <source>
        <dbReference type="ARBA" id="ARBA00011764"/>
    </source>
</evidence>
<gene>
    <name evidence="7" type="ORF">PIBRA_LOCUS6603</name>
</gene>
<evidence type="ECO:0000313" key="8">
    <source>
        <dbReference type="Proteomes" id="UP001152562"/>
    </source>
</evidence>
<dbReference type="EMBL" id="CALOZG010000010">
    <property type="protein sequence ID" value="CAH4029907.1"/>
    <property type="molecule type" value="Genomic_DNA"/>
</dbReference>
<reference evidence="7" key="1">
    <citation type="submission" date="2022-05" db="EMBL/GenBank/DDBJ databases">
        <authorList>
            <person name="Okamura Y."/>
        </authorList>
    </citation>
    <scope>NUCLEOTIDE SEQUENCE</scope>
</reference>
<name>A0A9P0XBD0_PIEBR</name>
<proteinExistence type="predicted"/>
<keyword evidence="3" id="KW-0805">Transcription regulation</keyword>
<dbReference type="AlphaFoldDB" id="A0A9P0XBD0"/>
<evidence type="ECO:0000256" key="5">
    <source>
        <dbReference type="ARBA" id="ARBA00025466"/>
    </source>
</evidence>
<evidence type="ECO:0000259" key="6">
    <source>
        <dbReference type="Pfam" id="PF13873"/>
    </source>
</evidence>
<evidence type="ECO:0000256" key="2">
    <source>
        <dbReference type="ARBA" id="ARBA00016807"/>
    </source>
</evidence>